<evidence type="ECO:0000313" key="6">
    <source>
        <dbReference type="EMBL" id="KAE8384119.1"/>
    </source>
</evidence>
<evidence type="ECO:0000256" key="3">
    <source>
        <dbReference type="ARBA" id="ARBA00022723"/>
    </source>
</evidence>
<dbReference type="GO" id="GO:0045337">
    <property type="term" value="P:farnesyl diphosphate biosynthetic process"/>
    <property type="evidence" value="ECO:0007669"/>
    <property type="project" value="TreeGrafter"/>
</dbReference>
<dbReference type="GO" id="GO:0005737">
    <property type="term" value="C:cytoplasm"/>
    <property type="evidence" value="ECO:0007669"/>
    <property type="project" value="TreeGrafter"/>
</dbReference>
<dbReference type="GO" id="GO:0046872">
    <property type="term" value="F:metal ion binding"/>
    <property type="evidence" value="ECO:0007669"/>
    <property type="project" value="UniProtKB-KW"/>
</dbReference>
<dbReference type="InterPro" id="IPR000092">
    <property type="entry name" value="Polyprenyl_synt"/>
</dbReference>
<dbReference type="Pfam" id="PF00348">
    <property type="entry name" value="polyprenyl_synt"/>
    <property type="match status" value="1"/>
</dbReference>
<protein>
    <submittedName>
        <fullName evidence="6">Isoprenoid synthase domain-containing protein</fullName>
    </submittedName>
</protein>
<dbReference type="PROSITE" id="PS00723">
    <property type="entry name" value="POLYPRENYL_SYNTHASE_1"/>
    <property type="match status" value="1"/>
</dbReference>
<accession>A0A5N7BQQ6</accession>
<gene>
    <name evidence="6" type="ORF">BDV23DRAFT_189528</name>
</gene>
<keyword evidence="2 5" id="KW-0808">Transferase</keyword>
<evidence type="ECO:0000256" key="4">
    <source>
        <dbReference type="ARBA" id="ARBA00022842"/>
    </source>
</evidence>
<dbReference type="GO" id="GO:0004337">
    <property type="term" value="F:(2E,6E)-farnesyl diphosphate synthase activity"/>
    <property type="evidence" value="ECO:0007669"/>
    <property type="project" value="TreeGrafter"/>
</dbReference>
<reference evidence="6" key="1">
    <citation type="submission" date="2019-04" db="EMBL/GenBank/DDBJ databases">
        <title>Friends and foes A comparative genomics studyof 23 Aspergillus species from section Flavi.</title>
        <authorList>
            <consortium name="DOE Joint Genome Institute"/>
            <person name="Kjaerbolling I."/>
            <person name="Vesth T."/>
            <person name="Frisvad J.C."/>
            <person name="Nybo J.L."/>
            <person name="Theobald S."/>
            <person name="Kildgaard S."/>
            <person name="Isbrandt T."/>
            <person name="Kuo A."/>
            <person name="Sato A."/>
            <person name="Lyhne E.K."/>
            <person name="Kogle M.E."/>
            <person name="Wiebenga A."/>
            <person name="Kun R.S."/>
            <person name="Lubbers R.J."/>
            <person name="Makela M.R."/>
            <person name="Barry K."/>
            <person name="Chovatia M."/>
            <person name="Clum A."/>
            <person name="Daum C."/>
            <person name="Haridas S."/>
            <person name="He G."/>
            <person name="LaButti K."/>
            <person name="Lipzen A."/>
            <person name="Mondo S."/>
            <person name="Riley R."/>
            <person name="Salamov A."/>
            <person name="Simmons B.A."/>
            <person name="Magnuson J.K."/>
            <person name="Henrissat B."/>
            <person name="Mortensen U.H."/>
            <person name="Larsen T.O."/>
            <person name="Devries R.P."/>
            <person name="Grigoriev I.V."/>
            <person name="Machida M."/>
            <person name="Baker S.E."/>
            <person name="Andersen M.R."/>
        </authorList>
    </citation>
    <scope>NUCLEOTIDE SEQUENCE [LARGE SCALE GENOMIC DNA]</scope>
    <source>
        <strain evidence="6">IBT 14317</strain>
    </source>
</reference>
<evidence type="ECO:0000256" key="1">
    <source>
        <dbReference type="ARBA" id="ARBA00001946"/>
    </source>
</evidence>
<dbReference type="PROSITE" id="PS00444">
    <property type="entry name" value="POLYPRENYL_SYNTHASE_2"/>
    <property type="match status" value="1"/>
</dbReference>
<dbReference type="OrthoDB" id="10257492at2759"/>
<dbReference type="PANTHER" id="PTHR11525:SF0">
    <property type="entry name" value="FARNESYL PYROPHOSPHATE SYNTHASE"/>
    <property type="match status" value="1"/>
</dbReference>
<sequence length="343" mass="39567">MADRQKFREVLHVLLPEIREDLSQRGVPSTANKRVEQCLIANTDGGKLHRGLTVVDTGGGLLQQPLNPTEFLDLSILGWLTEIFQASYLIWDDIMDNSEYRRGRLCWYRQDNVGRAAINDAALLRSLIYILLRKHFRHHPEYFGMLELFNEAGLRTELGQLSDMDTALRDHSLEDMTVETYSFITANKTAFYSFCLPVSLALHYFQLASKDNLEQVQRILLPMGEYFQVQDDYLDVFGDPSVTGKVGTDIRDNKCTWLIVQALRHCNTEQQQELSLSYGRQTNLAEAKVKRVFQDLGLERLYQEYEQKKIWELQNIISTVNEVNGLKKAVFQIALGKILRRKS</sequence>
<dbReference type="GO" id="GO:0043386">
    <property type="term" value="P:mycotoxin biosynthetic process"/>
    <property type="evidence" value="ECO:0007669"/>
    <property type="project" value="UniProtKB-ARBA"/>
</dbReference>
<dbReference type="InterPro" id="IPR033749">
    <property type="entry name" value="Polyprenyl_synt_CS"/>
</dbReference>
<comment type="cofactor">
    <cofactor evidence="1">
        <name>Mg(2+)</name>
        <dbReference type="ChEBI" id="CHEBI:18420"/>
    </cofactor>
</comment>
<evidence type="ECO:0000256" key="2">
    <source>
        <dbReference type="ARBA" id="ARBA00022679"/>
    </source>
</evidence>
<dbReference type="Proteomes" id="UP000326877">
    <property type="component" value="Unassembled WGS sequence"/>
</dbReference>
<dbReference type="SFLD" id="SFLDS00005">
    <property type="entry name" value="Isoprenoid_Synthase_Type_I"/>
    <property type="match status" value="1"/>
</dbReference>
<keyword evidence="4" id="KW-0460">Magnesium</keyword>
<name>A0A5N7BQQ6_PETAA</name>
<dbReference type="Gene3D" id="1.10.600.10">
    <property type="entry name" value="Farnesyl Diphosphate Synthase"/>
    <property type="match status" value="1"/>
</dbReference>
<dbReference type="SUPFAM" id="SSF48576">
    <property type="entry name" value="Terpenoid synthases"/>
    <property type="match status" value="1"/>
</dbReference>
<dbReference type="AlphaFoldDB" id="A0A5N7BQQ6"/>
<dbReference type="PANTHER" id="PTHR11525">
    <property type="entry name" value="FARNESYL-PYROPHOSPHATE SYNTHETASE"/>
    <property type="match status" value="1"/>
</dbReference>
<dbReference type="GO" id="GO:0004161">
    <property type="term" value="F:dimethylallyltranstransferase activity"/>
    <property type="evidence" value="ECO:0007669"/>
    <property type="project" value="TreeGrafter"/>
</dbReference>
<evidence type="ECO:0000256" key="5">
    <source>
        <dbReference type="RuleBase" id="RU004466"/>
    </source>
</evidence>
<organism evidence="6">
    <name type="scientific">Petromyces alliaceus</name>
    <name type="common">Aspergillus alliaceus</name>
    <dbReference type="NCBI Taxonomy" id="209559"/>
    <lineage>
        <taxon>Eukaryota</taxon>
        <taxon>Fungi</taxon>
        <taxon>Dikarya</taxon>
        <taxon>Ascomycota</taxon>
        <taxon>Pezizomycotina</taxon>
        <taxon>Eurotiomycetes</taxon>
        <taxon>Eurotiomycetidae</taxon>
        <taxon>Eurotiales</taxon>
        <taxon>Aspergillaceae</taxon>
        <taxon>Aspergillus</taxon>
        <taxon>Aspergillus subgen. Circumdati</taxon>
    </lineage>
</organism>
<comment type="similarity">
    <text evidence="5">Belongs to the FPP/GGPP synthase family.</text>
</comment>
<dbReference type="InterPro" id="IPR039702">
    <property type="entry name" value="FPS1-like"/>
</dbReference>
<dbReference type="GO" id="GO:0046165">
    <property type="term" value="P:alcohol biosynthetic process"/>
    <property type="evidence" value="ECO:0007669"/>
    <property type="project" value="UniProtKB-ARBA"/>
</dbReference>
<dbReference type="CDD" id="cd00685">
    <property type="entry name" value="Trans_IPPS_HT"/>
    <property type="match status" value="1"/>
</dbReference>
<dbReference type="EMBL" id="ML735400">
    <property type="protein sequence ID" value="KAE8384119.1"/>
    <property type="molecule type" value="Genomic_DNA"/>
</dbReference>
<proteinExistence type="inferred from homology"/>
<keyword evidence="3" id="KW-0479">Metal-binding</keyword>
<dbReference type="InterPro" id="IPR008949">
    <property type="entry name" value="Isoprenoid_synthase_dom_sf"/>
</dbReference>